<dbReference type="VEuPathDB" id="FungiDB:H257_15722"/>
<dbReference type="PANTHER" id="PTHR47052">
    <property type="entry name" value="CONSERVED SERINE PROLINE-RICH PROTEIN (AFU_ORTHOLOGUE AFUA_2G01790)"/>
    <property type="match status" value="1"/>
</dbReference>
<dbReference type="Gene3D" id="2.60.40.150">
    <property type="entry name" value="C2 domain"/>
    <property type="match status" value="1"/>
</dbReference>
<sequence length="167" mass="18815">MRKTAATSGELHLTVVEGRNLRRPWSVFGRLSPVCIVHVGRQQRTTEVHEGGGSSPFWNALFTFDVDEHSTDVDIQVMTPSVCKLACLGSVTLPIELSRWQDREFKDLWLPVTIGKQPCTTSLKYGELRVRIEFKLATTLYKHPSVIALPVRRHNKDKAISTTTITT</sequence>
<organism evidence="2">
    <name type="scientific">Aphanomyces astaci</name>
    <name type="common">Crayfish plague agent</name>
    <dbReference type="NCBI Taxonomy" id="112090"/>
    <lineage>
        <taxon>Eukaryota</taxon>
        <taxon>Sar</taxon>
        <taxon>Stramenopiles</taxon>
        <taxon>Oomycota</taxon>
        <taxon>Saprolegniomycetes</taxon>
        <taxon>Saprolegniales</taxon>
        <taxon>Verrucalvaceae</taxon>
        <taxon>Aphanomyces</taxon>
    </lineage>
</organism>
<dbReference type="EMBL" id="KI913187">
    <property type="protein sequence ID" value="ETV68270.1"/>
    <property type="molecule type" value="Genomic_DNA"/>
</dbReference>
<dbReference type="Pfam" id="PF00168">
    <property type="entry name" value="C2"/>
    <property type="match status" value="1"/>
</dbReference>
<dbReference type="SUPFAM" id="SSF49562">
    <property type="entry name" value="C2 domain (Calcium/lipid-binding domain, CaLB)"/>
    <property type="match status" value="1"/>
</dbReference>
<dbReference type="RefSeq" id="XP_009842213.1">
    <property type="nucleotide sequence ID" value="XM_009843911.1"/>
</dbReference>
<dbReference type="AlphaFoldDB" id="W4FMY1"/>
<protein>
    <recommendedName>
        <fullName evidence="1">C2 domain-containing protein</fullName>
    </recommendedName>
</protein>
<feature type="domain" description="C2" evidence="1">
    <location>
        <begin position="1"/>
        <end position="110"/>
    </location>
</feature>
<evidence type="ECO:0000313" key="2">
    <source>
        <dbReference type="EMBL" id="ETV68271.1"/>
    </source>
</evidence>
<proteinExistence type="predicted"/>
<dbReference type="PANTHER" id="PTHR47052:SF3">
    <property type="entry name" value="INGRESSION PROTEIN 1"/>
    <property type="match status" value="1"/>
</dbReference>
<dbReference type="PROSITE" id="PS50004">
    <property type="entry name" value="C2"/>
    <property type="match status" value="1"/>
</dbReference>
<accession>W4FMY1</accession>
<evidence type="ECO:0000259" key="1">
    <source>
        <dbReference type="PROSITE" id="PS50004"/>
    </source>
</evidence>
<dbReference type="SMART" id="SM00239">
    <property type="entry name" value="C2"/>
    <property type="match status" value="1"/>
</dbReference>
<dbReference type="RefSeq" id="XP_009842215.1">
    <property type="nucleotide sequence ID" value="XM_009843913.1"/>
</dbReference>
<name>W4FMY1_APHAT</name>
<dbReference type="EMBL" id="KI913187">
    <property type="protein sequence ID" value="ETV68271.1"/>
    <property type="molecule type" value="Genomic_DNA"/>
</dbReference>
<reference evidence="2" key="1">
    <citation type="submission" date="2013-12" db="EMBL/GenBank/DDBJ databases">
        <title>The Genome Sequence of Aphanomyces astaci APO3.</title>
        <authorList>
            <consortium name="The Broad Institute Genomics Platform"/>
            <person name="Russ C."/>
            <person name="Tyler B."/>
            <person name="van West P."/>
            <person name="Dieguez-Uribeondo J."/>
            <person name="Young S.K."/>
            <person name="Zeng Q."/>
            <person name="Gargeya S."/>
            <person name="Fitzgerald M."/>
            <person name="Abouelleil A."/>
            <person name="Alvarado L."/>
            <person name="Chapman S.B."/>
            <person name="Gainer-Dewar J."/>
            <person name="Goldberg J."/>
            <person name="Griggs A."/>
            <person name="Gujja S."/>
            <person name="Hansen M."/>
            <person name="Howarth C."/>
            <person name="Imamovic A."/>
            <person name="Ireland A."/>
            <person name="Larimer J."/>
            <person name="McCowan C."/>
            <person name="Murphy C."/>
            <person name="Pearson M."/>
            <person name="Poon T.W."/>
            <person name="Priest M."/>
            <person name="Roberts A."/>
            <person name="Saif S."/>
            <person name="Shea T."/>
            <person name="Sykes S."/>
            <person name="Wortman J."/>
            <person name="Nusbaum C."/>
            <person name="Birren B."/>
        </authorList>
    </citation>
    <scope>NUCLEOTIDE SEQUENCE [LARGE SCALE GENOMIC DNA]</scope>
    <source>
        <strain evidence="2">APO3</strain>
    </source>
</reference>
<gene>
    <name evidence="2" type="ORF">H257_15722</name>
</gene>
<dbReference type="OrthoDB" id="270970at2759"/>
<dbReference type="InterPro" id="IPR000008">
    <property type="entry name" value="C2_dom"/>
</dbReference>
<dbReference type="RefSeq" id="XP_009842212.1">
    <property type="nucleotide sequence ID" value="XM_009843910.1"/>
</dbReference>
<dbReference type="InterPro" id="IPR052981">
    <property type="entry name" value="Ingression_C2_domain"/>
</dbReference>
<dbReference type="GeneID" id="20817718"/>
<dbReference type="EMBL" id="KI913187">
    <property type="protein sequence ID" value="ETV68269.1"/>
    <property type="molecule type" value="Genomic_DNA"/>
</dbReference>
<dbReference type="InterPro" id="IPR035892">
    <property type="entry name" value="C2_domain_sf"/>
</dbReference>